<dbReference type="GO" id="GO:0007165">
    <property type="term" value="P:signal transduction"/>
    <property type="evidence" value="ECO:0007669"/>
    <property type="project" value="UniProtKB-KW"/>
</dbReference>
<evidence type="ECO:0000259" key="6">
    <source>
        <dbReference type="PROSITE" id="PS50885"/>
    </source>
</evidence>
<dbReference type="Pfam" id="PF00672">
    <property type="entry name" value="HAMP"/>
    <property type="match status" value="1"/>
</dbReference>
<comment type="similarity">
    <text evidence="3">Belongs to the methyl-accepting chemotaxis (MCP) protein family.</text>
</comment>
<comment type="subcellular location">
    <subcellularLocation>
        <location evidence="1">Membrane</location>
    </subcellularLocation>
</comment>
<evidence type="ECO:0000313" key="7">
    <source>
        <dbReference type="EMBL" id="ART80010.1"/>
    </source>
</evidence>
<sequence>MVASSLGAALFIFGSLITYLLVNSVLKPVLRAQVTLREIASSRNLSLRAVGGKDEVGLLLNDFNQLMNELQEAIETTTDNAGETAAIQSSSREMQQRAHSVSQAVDQVRQQAEMTAELINDSDQQLDLAMNTVADSAQRLNMGQGAMAKTNDTITLITEEQTRLSDELNTLSKEAENVNQVLSVISAIADQTNLLALNAAIEAARAGEHGRGFAVVADEVRQLATRTQDSLSQTSNIINTIVNSIIDTAQHMQHSASQFDLLLVDSNAALEHVLTSAQSMDSTQTNMRNTVEQLKTVLMRNQEVVHQISHVESQTQDNNMSTEEILAAAERLQQSAGQLTDQLAKFSA</sequence>
<evidence type="ECO:0000256" key="2">
    <source>
        <dbReference type="ARBA" id="ARBA00023224"/>
    </source>
</evidence>
<protein>
    <recommendedName>
        <fullName evidence="9">Methyl-accepting chemotaxis protein</fullName>
    </recommendedName>
</protein>
<dbReference type="PANTHER" id="PTHR32089">
    <property type="entry name" value="METHYL-ACCEPTING CHEMOTAXIS PROTEIN MCPB"/>
    <property type="match status" value="1"/>
</dbReference>
<evidence type="ECO:0000259" key="5">
    <source>
        <dbReference type="PROSITE" id="PS50111"/>
    </source>
</evidence>
<evidence type="ECO:0000256" key="1">
    <source>
        <dbReference type="ARBA" id="ARBA00004370"/>
    </source>
</evidence>
<dbReference type="PROSITE" id="PS50885">
    <property type="entry name" value="HAMP"/>
    <property type="match status" value="1"/>
</dbReference>
<dbReference type="AlphaFoldDB" id="A0A1Y0CXG3"/>
<dbReference type="RefSeq" id="WP_086963880.1">
    <property type="nucleotide sequence ID" value="NZ_CP021376.1"/>
</dbReference>
<dbReference type="GO" id="GO:0016020">
    <property type="term" value="C:membrane"/>
    <property type="evidence" value="ECO:0007669"/>
    <property type="project" value="UniProtKB-SubCell"/>
</dbReference>
<gene>
    <name evidence="7" type="ORF">CBP12_07505</name>
</gene>
<dbReference type="PROSITE" id="PS50111">
    <property type="entry name" value="CHEMOTAXIS_TRANSDUC_2"/>
    <property type="match status" value="1"/>
</dbReference>
<evidence type="ECO:0000256" key="3">
    <source>
        <dbReference type="ARBA" id="ARBA00029447"/>
    </source>
</evidence>
<dbReference type="SMART" id="SM00283">
    <property type="entry name" value="MA"/>
    <property type="match status" value="1"/>
</dbReference>
<dbReference type="Gene3D" id="1.10.287.950">
    <property type="entry name" value="Methyl-accepting chemotaxis protein"/>
    <property type="match status" value="1"/>
</dbReference>
<dbReference type="SMART" id="SM00304">
    <property type="entry name" value="HAMP"/>
    <property type="match status" value="1"/>
</dbReference>
<dbReference type="PANTHER" id="PTHR32089:SF112">
    <property type="entry name" value="LYSOZYME-LIKE PROTEIN-RELATED"/>
    <property type="match status" value="1"/>
</dbReference>
<proteinExistence type="inferred from homology"/>
<feature type="domain" description="HAMP" evidence="6">
    <location>
        <begin position="23"/>
        <end position="75"/>
    </location>
</feature>
<evidence type="ECO:0000313" key="8">
    <source>
        <dbReference type="Proteomes" id="UP000243793"/>
    </source>
</evidence>
<dbReference type="OrthoDB" id="5731264at2"/>
<accession>A0A1Y0CXG3</accession>
<dbReference type="Pfam" id="PF00015">
    <property type="entry name" value="MCPsignal"/>
    <property type="match status" value="1"/>
</dbReference>
<dbReference type="Proteomes" id="UP000243793">
    <property type="component" value="Chromosome"/>
</dbReference>
<evidence type="ECO:0008006" key="9">
    <source>
        <dbReference type="Google" id="ProtNLM"/>
    </source>
</evidence>
<dbReference type="InterPro" id="IPR003660">
    <property type="entry name" value="HAMP_dom"/>
</dbReference>
<keyword evidence="8" id="KW-1185">Reference proteome</keyword>
<name>A0A1Y0CXG3_9GAMM</name>
<dbReference type="GO" id="GO:0006935">
    <property type="term" value="P:chemotaxis"/>
    <property type="evidence" value="ECO:0007669"/>
    <property type="project" value="UniProtKB-ARBA"/>
</dbReference>
<dbReference type="InterPro" id="IPR004089">
    <property type="entry name" value="MCPsignal_dom"/>
</dbReference>
<organism evidence="7 8">
    <name type="scientific">Oceanisphaera avium</name>
    <dbReference type="NCBI Taxonomy" id="1903694"/>
    <lineage>
        <taxon>Bacteria</taxon>
        <taxon>Pseudomonadati</taxon>
        <taxon>Pseudomonadota</taxon>
        <taxon>Gammaproteobacteria</taxon>
        <taxon>Aeromonadales</taxon>
        <taxon>Aeromonadaceae</taxon>
        <taxon>Oceanisphaera</taxon>
    </lineage>
</organism>
<feature type="domain" description="Methyl-accepting transducer" evidence="5">
    <location>
        <begin position="76"/>
        <end position="333"/>
    </location>
</feature>
<dbReference type="EMBL" id="CP021376">
    <property type="protein sequence ID" value="ART80010.1"/>
    <property type="molecule type" value="Genomic_DNA"/>
</dbReference>
<dbReference type="SUPFAM" id="SSF58104">
    <property type="entry name" value="Methyl-accepting chemotaxis protein (MCP) signaling domain"/>
    <property type="match status" value="1"/>
</dbReference>
<reference evidence="8" key="1">
    <citation type="submission" date="2017-05" db="EMBL/GenBank/DDBJ databases">
        <authorList>
            <person name="Sung H."/>
        </authorList>
    </citation>
    <scope>NUCLEOTIDE SEQUENCE [LARGE SCALE GENOMIC DNA]</scope>
    <source>
        <strain evidence="8">AMac2203</strain>
    </source>
</reference>
<dbReference type="KEGG" id="ocm:CBP12_07505"/>
<evidence type="ECO:0000256" key="4">
    <source>
        <dbReference type="PROSITE-ProRule" id="PRU00284"/>
    </source>
</evidence>
<keyword evidence="2 4" id="KW-0807">Transducer</keyword>